<sequence length="312" mass="30008">MDRISMTVREQVALGRLLPLGAAGDPLWITESAVADVLRRAAALPGIRLGAVRILLADPAAPPVAAGREPVRDGVADGVTPARDADGGGAASGGGAFAQEGASAGDGPSVDGGPADRPGPEVVDAAPLGALAHGPLRIEAGFEATMDSPLPVAAALLRDALAARARDALGATVAAVDLRITGILEEPDSGGAEVTPAPGGVDGTAVPAGAGGTQVPDRQAGSGEAAAAVADAVRAVPGVHAVTARLAGAGTGVRVVDPHTGAGGRRVQVQIAVAAGHLPLTVARAVAVAATAAAATDAPGPVSTAVVVTDVH</sequence>
<evidence type="ECO:0000313" key="3">
    <source>
        <dbReference type="Proteomes" id="UP000778578"/>
    </source>
</evidence>
<gene>
    <name evidence="2" type="ORF">K7862_22335</name>
</gene>
<comment type="caution">
    <text evidence="2">The sequence shown here is derived from an EMBL/GenBank/DDBJ whole genome shotgun (WGS) entry which is preliminary data.</text>
</comment>
<organism evidence="2 3">
    <name type="scientific">Actinacidiphila acidipaludis</name>
    <dbReference type="NCBI Taxonomy" id="2873382"/>
    <lineage>
        <taxon>Bacteria</taxon>
        <taxon>Bacillati</taxon>
        <taxon>Actinomycetota</taxon>
        <taxon>Actinomycetes</taxon>
        <taxon>Kitasatosporales</taxon>
        <taxon>Streptomycetaceae</taxon>
        <taxon>Actinacidiphila</taxon>
    </lineage>
</organism>
<proteinExistence type="predicted"/>
<reference evidence="2 3" key="1">
    <citation type="submission" date="2021-08" db="EMBL/GenBank/DDBJ databases">
        <title>WGS of actinomycetes from Thailand.</title>
        <authorList>
            <person name="Thawai C."/>
        </authorList>
    </citation>
    <scope>NUCLEOTIDE SEQUENCE [LARGE SCALE GENOMIC DNA]</scope>
    <source>
        <strain evidence="2 3">PLK6-54</strain>
    </source>
</reference>
<feature type="compositionally biased region" description="Gly residues" evidence="1">
    <location>
        <begin position="87"/>
        <end position="96"/>
    </location>
</feature>
<evidence type="ECO:0000256" key="1">
    <source>
        <dbReference type="SAM" id="MobiDB-lite"/>
    </source>
</evidence>
<keyword evidence="3" id="KW-1185">Reference proteome</keyword>
<name>A0ABS7QEJ2_9ACTN</name>
<accession>A0ABS7QEJ2</accession>
<dbReference type="Proteomes" id="UP000778578">
    <property type="component" value="Unassembled WGS sequence"/>
</dbReference>
<protein>
    <recommendedName>
        <fullName evidence="4">Nucleopolyhedrovirus P10 family protein</fullName>
    </recommendedName>
</protein>
<evidence type="ECO:0008006" key="4">
    <source>
        <dbReference type="Google" id="ProtNLM"/>
    </source>
</evidence>
<feature type="region of interest" description="Disordered" evidence="1">
    <location>
        <begin position="63"/>
        <end position="123"/>
    </location>
</feature>
<evidence type="ECO:0000313" key="2">
    <source>
        <dbReference type="EMBL" id="MBY8880352.1"/>
    </source>
</evidence>
<dbReference type="EMBL" id="JAINZZ010000030">
    <property type="protein sequence ID" value="MBY8880352.1"/>
    <property type="molecule type" value="Genomic_DNA"/>
</dbReference>